<dbReference type="Pfam" id="PF01546">
    <property type="entry name" value="Peptidase_M20"/>
    <property type="match status" value="1"/>
</dbReference>
<evidence type="ECO:0000256" key="5">
    <source>
        <dbReference type="ARBA" id="ARBA00022490"/>
    </source>
</evidence>
<feature type="active site" evidence="11 12">
    <location>
        <position position="83"/>
    </location>
</feature>
<dbReference type="GO" id="GO:0045148">
    <property type="term" value="F:tripeptide aminopeptidase activity"/>
    <property type="evidence" value="ECO:0007669"/>
    <property type="project" value="UniProtKB-UniRule"/>
</dbReference>
<feature type="binding site" evidence="11 13">
    <location>
        <position position="179"/>
    </location>
    <ligand>
        <name>Zn(2+)</name>
        <dbReference type="ChEBI" id="CHEBI:29105"/>
        <label>2</label>
    </ligand>
</feature>
<feature type="domain" description="Peptidase M20 dimerisation" evidence="14">
    <location>
        <begin position="210"/>
        <end position="310"/>
    </location>
</feature>
<dbReference type="NCBIfam" id="NF009920">
    <property type="entry name" value="PRK13381.1"/>
    <property type="match status" value="1"/>
</dbReference>
<dbReference type="HAMAP" id="MF_00550">
    <property type="entry name" value="Aminopeptidase_M20"/>
    <property type="match status" value="1"/>
</dbReference>
<dbReference type="PANTHER" id="PTHR42994:SF1">
    <property type="entry name" value="PEPTIDASE T"/>
    <property type="match status" value="1"/>
</dbReference>
<evidence type="ECO:0000256" key="3">
    <source>
        <dbReference type="ARBA" id="ARBA00009692"/>
    </source>
</evidence>
<feature type="binding site" evidence="11 13">
    <location>
        <position position="144"/>
    </location>
    <ligand>
        <name>Zn(2+)</name>
        <dbReference type="ChEBI" id="CHEBI:29105"/>
        <label>1</label>
    </ligand>
</feature>
<keyword evidence="16" id="KW-1185">Reference proteome</keyword>
<keyword evidence="4 11" id="KW-0031">Aminopeptidase</keyword>
<feature type="binding site" evidence="11 13">
    <location>
        <position position="144"/>
    </location>
    <ligand>
        <name>Zn(2+)</name>
        <dbReference type="ChEBI" id="CHEBI:29105"/>
        <label>2</label>
    </ligand>
</feature>
<dbReference type="InterPro" id="IPR002933">
    <property type="entry name" value="Peptidase_M20"/>
</dbReference>
<evidence type="ECO:0000256" key="12">
    <source>
        <dbReference type="PIRSR" id="PIRSR037215-1"/>
    </source>
</evidence>
<evidence type="ECO:0000256" key="1">
    <source>
        <dbReference type="ARBA" id="ARBA00000870"/>
    </source>
</evidence>
<feature type="binding site" evidence="11 13">
    <location>
        <position position="201"/>
    </location>
    <ligand>
        <name>Zn(2+)</name>
        <dbReference type="ChEBI" id="CHEBI:29105"/>
        <label>1</label>
    </ligand>
</feature>
<comment type="catalytic activity">
    <reaction evidence="1 11">
        <text>Release of the N-terminal residue from a tripeptide.</text>
        <dbReference type="EC" id="3.4.11.4"/>
    </reaction>
</comment>
<keyword evidence="9 11" id="KW-0862">Zinc</keyword>
<feature type="active site" description="Proton acceptor" evidence="11 12">
    <location>
        <position position="178"/>
    </location>
</feature>
<proteinExistence type="inferred from homology"/>
<evidence type="ECO:0000256" key="4">
    <source>
        <dbReference type="ARBA" id="ARBA00022438"/>
    </source>
</evidence>
<comment type="function">
    <text evidence="11">Cleaves the N-terminal amino acid of tripeptides.</text>
</comment>
<dbReference type="Pfam" id="PF07687">
    <property type="entry name" value="M20_dimer"/>
    <property type="match status" value="1"/>
</dbReference>
<dbReference type="NCBIfam" id="TIGR01882">
    <property type="entry name" value="peptidase-T"/>
    <property type="match status" value="1"/>
</dbReference>
<dbReference type="EMBL" id="CP049886">
    <property type="protein sequence ID" value="QIL46882.1"/>
    <property type="molecule type" value="Genomic_DNA"/>
</dbReference>
<dbReference type="InterPro" id="IPR036264">
    <property type="entry name" value="Bact_exopeptidase_dim_dom"/>
</dbReference>
<dbReference type="GO" id="GO:0006508">
    <property type="term" value="P:proteolysis"/>
    <property type="evidence" value="ECO:0007669"/>
    <property type="project" value="UniProtKB-UniRule"/>
</dbReference>
<dbReference type="SUPFAM" id="SSF53187">
    <property type="entry name" value="Zn-dependent exopeptidases"/>
    <property type="match status" value="1"/>
</dbReference>
<keyword evidence="7 11" id="KW-0479">Metal-binding</keyword>
<name>A0A6G8APL2_9ENTE</name>
<keyword evidence="5 11" id="KW-0963">Cytoplasm</keyword>
<evidence type="ECO:0000256" key="7">
    <source>
        <dbReference type="ARBA" id="ARBA00022723"/>
    </source>
</evidence>
<keyword evidence="10 11" id="KW-0482">Metalloprotease</keyword>
<dbReference type="EC" id="3.4.11.4" evidence="11"/>
<sequence>MYENLVPRFIKYVKTETRSDATSTTIPSTQTQVEFAQTLVAELKEIGMSNVSYNEKNGFVTAELPSNTTKENVRSIGFIAHMDTADFNAENVNPQFVENYDGSSDIALDKDGKYKLTVKDFPNLANYKGQTLITTDGSTLLGSDDKSGIAEIMTAMEFLVKNPDIEHGKLKVAFGPDEEIGTGADNFDAEGFDVDFAYTMDGGPVGELHYETFSAASAVITINGKNVHPGSAKNTMINGLQVAHKFHSEIPANECPEMTEGYEGFYHLMHVEGNEELTTMQYIIRDHDREKFEARKEFIKSIATKLNADFDEERILVDMHDQYYNMGEIIAKDMSIIELVKDAMGVVGVEPKVEPVRGGTDGSKISMMGIPTPNIFAGAENMHGRFEFVSVQTMEKATAVIVEIAKLNASQA</sequence>
<dbReference type="InterPro" id="IPR001261">
    <property type="entry name" value="ArgE/DapE_CS"/>
</dbReference>
<feature type="binding site" evidence="11 13">
    <location>
        <position position="81"/>
    </location>
    <ligand>
        <name>Zn(2+)</name>
        <dbReference type="ChEBI" id="CHEBI:29105"/>
        <label>1</label>
    </ligand>
</feature>
<evidence type="ECO:0000256" key="2">
    <source>
        <dbReference type="ARBA" id="ARBA00004496"/>
    </source>
</evidence>
<feature type="binding site" evidence="11 13">
    <location>
        <position position="383"/>
    </location>
    <ligand>
        <name>Zn(2+)</name>
        <dbReference type="ChEBI" id="CHEBI:29105"/>
        <label>2</label>
    </ligand>
</feature>
<accession>A0A6G8APL2</accession>
<dbReference type="Gene3D" id="3.30.70.360">
    <property type="match status" value="1"/>
</dbReference>
<evidence type="ECO:0000256" key="9">
    <source>
        <dbReference type="ARBA" id="ARBA00022833"/>
    </source>
</evidence>
<comment type="similarity">
    <text evidence="3 11">Belongs to the peptidase M20B family.</text>
</comment>
<dbReference type="PIRSF" id="PIRSF037215">
    <property type="entry name" value="Peptidase_M20B"/>
    <property type="match status" value="1"/>
</dbReference>
<evidence type="ECO:0000256" key="10">
    <source>
        <dbReference type="ARBA" id="ARBA00023049"/>
    </source>
</evidence>
<dbReference type="RefSeq" id="WP_166008270.1">
    <property type="nucleotide sequence ID" value="NZ_CP049886.1"/>
</dbReference>
<dbReference type="NCBIfam" id="NF003976">
    <property type="entry name" value="PRK05469.1"/>
    <property type="match status" value="1"/>
</dbReference>
<dbReference type="Gene3D" id="3.40.630.10">
    <property type="entry name" value="Zn peptidases"/>
    <property type="match status" value="1"/>
</dbReference>
<dbReference type="GO" id="GO:0043171">
    <property type="term" value="P:peptide catabolic process"/>
    <property type="evidence" value="ECO:0007669"/>
    <property type="project" value="UniProtKB-UniRule"/>
</dbReference>
<comment type="cofactor">
    <cofactor evidence="11 13">
        <name>Zn(2+)</name>
        <dbReference type="ChEBI" id="CHEBI:29105"/>
    </cofactor>
    <text evidence="11 13">Binds 2 Zn(2+) ions per subunit.</text>
</comment>
<dbReference type="InterPro" id="IPR011650">
    <property type="entry name" value="Peptidase_M20_dimer"/>
</dbReference>
<dbReference type="GO" id="GO:0008270">
    <property type="term" value="F:zinc ion binding"/>
    <property type="evidence" value="ECO:0007669"/>
    <property type="project" value="UniProtKB-UniRule"/>
</dbReference>
<evidence type="ECO:0000256" key="6">
    <source>
        <dbReference type="ARBA" id="ARBA00022670"/>
    </source>
</evidence>
<evidence type="ECO:0000256" key="11">
    <source>
        <dbReference type="HAMAP-Rule" id="MF_00550"/>
    </source>
</evidence>
<comment type="subcellular location">
    <subcellularLocation>
        <location evidence="2 11">Cytoplasm</location>
    </subcellularLocation>
</comment>
<gene>
    <name evidence="11 15" type="primary">pepT</name>
    <name evidence="15" type="ORF">G7081_07245</name>
</gene>
<dbReference type="PROSITE" id="PS00759">
    <property type="entry name" value="ARGE_DAPE_CPG2_2"/>
    <property type="match status" value="1"/>
</dbReference>
<organism evidence="15 16">
    <name type="scientific">Vagococcus coleopterorum</name>
    <dbReference type="NCBI Taxonomy" id="2714946"/>
    <lineage>
        <taxon>Bacteria</taxon>
        <taxon>Bacillati</taxon>
        <taxon>Bacillota</taxon>
        <taxon>Bacilli</taxon>
        <taxon>Lactobacillales</taxon>
        <taxon>Enterococcaceae</taxon>
        <taxon>Vagococcus</taxon>
    </lineage>
</organism>
<reference evidence="15 16" key="1">
    <citation type="submission" date="2020-03" db="EMBL/GenBank/DDBJ databases">
        <title>Vagococcus sp. nov., isolated from beetles.</title>
        <authorList>
            <person name="Hyun D.-W."/>
            <person name="Bae J.-W."/>
        </authorList>
    </citation>
    <scope>NUCLEOTIDE SEQUENCE [LARGE SCALE GENOMIC DNA]</scope>
    <source>
        <strain evidence="15 16">HDW17A</strain>
    </source>
</reference>
<evidence type="ECO:0000259" key="14">
    <source>
        <dbReference type="Pfam" id="PF07687"/>
    </source>
</evidence>
<dbReference type="Proteomes" id="UP000500890">
    <property type="component" value="Chromosome"/>
</dbReference>
<dbReference type="KEGG" id="vah:G7081_07245"/>
<dbReference type="SUPFAM" id="SSF55031">
    <property type="entry name" value="Bacterial exopeptidase dimerisation domain"/>
    <property type="match status" value="1"/>
</dbReference>
<evidence type="ECO:0000256" key="8">
    <source>
        <dbReference type="ARBA" id="ARBA00022801"/>
    </source>
</evidence>
<dbReference type="PANTHER" id="PTHR42994">
    <property type="entry name" value="PEPTIDASE T"/>
    <property type="match status" value="1"/>
</dbReference>
<protein>
    <recommendedName>
        <fullName evidence="11">Peptidase T</fullName>
        <ecNumber evidence="11">3.4.11.4</ecNumber>
    </recommendedName>
    <alternativeName>
        <fullName evidence="11">Aminotripeptidase</fullName>
        <shortName evidence="11">Tripeptidase</shortName>
    </alternativeName>
    <alternativeName>
        <fullName evidence="11">Tripeptide aminopeptidase</fullName>
    </alternativeName>
</protein>
<evidence type="ECO:0000313" key="16">
    <source>
        <dbReference type="Proteomes" id="UP000500890"/>
    </source>
</evidence>
<keyword evidence="8 11" id="KW-0378">Hydrolase</keyword>
<dbReference type="PROSITE" id="PS00758">
    <property type="entry name" value="ARGE_DAPE_CPG2_1"/>
    <property type="match status" value="1"/>
</dbReference>
<dbReference type="AlphaFoldDB" id="A0A6G8APL2"/>
<dbReference type="GO" id="GO:0005829">
    <property type="term" value="C:cytosol"/>
    <property type="evidence" value="ECO:0007669"/>
    <property type="project" value="TreeGrafter"/>
</dbReference>
<dbReference type="GO" id="GO:0008237">
    <property type="term" value="F:metallopeptidase activity"/>
    <property type="evidence" value="ECO:0007669"/>
    <property type="project" value="UniProtKB-KW"/>
</dbReference>
<evidence type="ECO:0000256" key="13">
    <source>
        <dbReference type="PIRSR" id="PIRSR037215-2"/>
    </source>
</evidence>
<dbReference type="FunFam" id="3.30.70.360:FF:000002">
    <property type="entry name" value="Peptidase T"/>
    <property type="match status" value="1"/>
</dbReference>
<keyword evidence="6 11" id="KW-0645">Protease</keyword>
<evidence type="ECO:0000313" key="15">
    <source>
        <dbReference type="EMBL" id="QIL46882.1"/>
    </source>
</evidence>
<dbReference type="InterPro" id="IPR010161">
    <property type="entry name" value="Peptidase_M20B"/>
</dbReference>
<dbReference type="CDD" id="cd03892">
    <property type="entry name" value="M20_peptT"/>
    <property type="match status" value="1"/>
</dbReference>